<dbReference type="Proteomes" id="UP000006591">
    <property type="component" value="Chromosome 6"/>
</dbReference>
<dbReference type="AlphaFoldDB" id="A0A0E0HP13"/>
<evidence type="ECO:0000313" key="2">
    <source>
        <dbReference type="EnsemblPlants" id="ONIVA06G12530.1"/>
    </source>
</evidence>
<dbReference type="Gramene" id="ONIVA06G12530.1">
    <property type="protein sequence ID" value="ONIVA06G12530.1"/>
    <property type="gene ID" value="ONIVA06G12530"/>
</dbReference>
<evidence type="ECO:0000313" key="3">
    <source>
        <dbReference type="Proteomes" id="UP000006591"/>
    </source>
</evidence>
<name>A0A0E0HP13_ORYNI</name>
<reference evidence="2" key="1">
    <citation type="submission" date="2015-04" db="UniProtKB">
        <authorList>
            <consortium name="EnsemblPlants"/>
        </authorList>
    </citation>
    <scope>IDENTIFICATION</scope>
    <source>
        <strain evidence="2">SL10</strain>
    </source>
</reference>
<evidence type="ECO:0000256" key="1">
    <source>
        <dbReference type="SAM" id="MobiDB-lite"/>
    </source>
</evidence>
<protein>
    <submittedName>
        <fullName evidence="2">Uncharacterized protein</fullName>
    </submittedName>
</protein>
<feature type="compositionally biased region" description="Basic and acidic residues" evidence="1">
    <location>
        <begin position="1"/>
        <end position="16"/>
    </location>
</feature>
<accession>A0A0E0HP13</accession>
<keyword evidence="3" id="KW-1185">Reference proteome</keyword>
<organism evidence="2">
    <name type="scientific">Oryza nivara</name>
    <name type="common">Indian wild rice</name>
    <name type="synonym">Oryza sativa f. spontanea</name>
    <dbReference type="NCBI Taxonomy" id="4536"/>
    <lineage>
        <taxon>Eukaryota</taxon>
        <taxon>Viridiplantae</taxon>
        <taxon>Streptophyta</taxon>
        <taxon>Embryophyta</taxon>
        <taxon>Tracheophyta</taxon>
        <taxon>Spermatophyta</taxon>
        <taxon>Magnoliopsida</taxon>
        <taxon>Liliopsida</taxon>
        <taxon>Poales</taxon>
        <taxon>Poaceae</taxon>
        <taxon>BOP clade</taxon>
        <taxon>Oryzoideae</taxon>
        <taxon>Oryzeae</taxon>
        <taxon>Oryzinae</taxon>
        <taxon>Oryza</taxon>
    </lineage>
</organism>
<feature type="region of interest" description="Disordered" evidence="1">
    <location>
        <begin position="1"/>
        <end position="36"/>
    </location>
</feature>
<dbReference type="EnsemblPlants" id="ONIVA06G12530.1">
    <property type="protein sequence ID" value="ONIVA06G12530.1"/>
    <property type="gene ID" value="ONIVA06G12530"/>
</dbReference>
<sequence>MSMQRRELQQPVEVEHGRRHCSPMGRRSGNPKLGGVDACSMTIGYRSRCSRALERVIKPKMPEAER</sequence>
<dbReference type="HOGENOM" id="CLU_2835572_0_0_1"/>
<reference evidence="2" key="2">
    <citation type="submission" date="2018-04" db="EMBL/GenBank/DDBJ databases">
        <title>OnivRS2 (Oryza nivara Reference Sequence Version 2).</title>
        <authorList>
            <person name="Zhang J."/>
            <person name="Kudrna D."/>
            <person name="Lee S."/>
            <person name="Talag J."/>
            <person name="Rajasekar S."/>
            <person name="Welchert J."/>
            <person name="Hsing Y.-I."/>
            <person name="Wing R.A."/>
        </authorList>
    </citation>
    <scope>NUCLEOTIDE SEQUENCE [LARGE SCALE GENOMIC DNA]</scope>
    <source>
        <strain evidence="2">SL10</strain>
    </source>
</reference>
<proteinExistence type="predicted"/>